<keyword evidence="9" id="KW-1185">Reference proteome</keyword>
<evidence type="ECO:0000256" key="6">
    <source>
        <dbReference type="SAM" id="MobiDB-lite"/>
    </source>
</evidence>
<dbReference type="SMART" id="SM01387">
    <property type="entry name" value="Ribosomal_S15"/>
    <property type="match status" value="1"/>
</dbReference>
<feature type="compositionally biased region" description="Acidic residues" evidence="6">
    <location>
        <begin position="41"/>
        <end position="52"/>
    </location>
</feature>
<evidence type="ECO:0000313" key="9">
    <source>
        <dbReference type="Proteomes" id="UP000605784"/>
    </source>
</evidence>
<keyword evidence="3 4" id="KW-0687">Ribonucleoprotein</keyword>
<dbReference type="SMART" id="SM01386">
    <property type="entry name" value="Ribosomal_S13_N"/>
    <property type="match status" value="1"/>
</dbReference>
<gene>
    <name evidence="4" type="primary">rps15</name>
    <name evidence="8" type="ORF">GCM10009030_25480</name>
</gene>
<dbReference type="InterPro" id="IPR012606">
    <property type="entry name" value="Ribosomal_uS15_N"/>
</dbReference>
<dbReference type="AlphaFoldDB" id="A0A830GQP0"/>
<evidence type="ECO:0000259" key="7">
    <source>
        <dbReference type="SMART" id="SM01386"/>
    </source>
</evidence>
<keyword evidence="2 4" id="KW-0689">Ribosomal protein</keyword>
<reference evidence="8" key="1">
    <citation type="journal article" date="2014" name="Int. J. Syst. Evol. Microbiol.">
        <title>Complete genome sequence of Corynebacterium casei LMG S-19264T (=DSM 44701T), isolated from a smear-ripened cheese.</title>
        <authorList>
            <consortium name="US DOE Joint Genome Institute (JGI-PGF)"/>
            <person name="Walter F."/>
            <person name="Albersmeier A."/>
            <person name="Kalinowski J."/>
            <person name="Ruckert C."/>
        </authorList>
    </citation>
    <scope>NUCLEOTIDE SEQUENCE</scope>
    <source>
        <strain evidence="8">JCM 17820</strain>
    </source>
</reference>
<dbReference type="CDD" id="cd00677">
    <property type="entry name" value="S15_NS1_EPRS_RNA-bind"/>
    <property type="match status" value="1"/>
</dbReference>
<evidence type="ECO:0000256" key="4">
    <source>
        <dbReference type="HAMAP-Rule" id="MF_01343"/>
    </source>
</evidence>
<dbReference type="Pfam" id="PF00312">
    <property type="entry name" value="Ribosomal_S15"/>
    <property type="match status" value="1"/>
</dbReference>
<sequence>MPIRLATGSDERFVRFQSTTMARMHTRRRGSSDSDKPAADEPPEWSDVDDDAVEARVVELAEQGHSPSEIGLKLRDEGVQGTPVPNVKLATGKKVTEILEENDADGDVPEDLRNLMERAVRLRDHMDENPGDHQNKRALQNTQSKIRRLVDYYRGDELDEDFTYSYDKAVALLYED</sequence>
<dbReference type="Gene3D" id="1.10.287.10">
    <property type="entry name" value="S15/NS1, RNA-binding"/>
    <property type="match status" value="1"/>
</dbReference>
<feature type="domain" description="Small ribosomal subunit protein uS15 N-terminal" evidence="7">
    <location>
        <begin position="21"/>
        <end position="79"/>
    </location>
</feature>
<dbReference type="InterPro" id="IPR009068">
    <property type="entry name" value="uS15_NS1_RNA-bd_sf"/>
</dbReference>
<comment type="caution">
    <text evidence="8">The sequence shown here is derived from an EMBL/GenBank/DDBJ whole genome shotgun (WGS) entry which is preliminary data.</text>
</comment>
<dbReference type="PANTHER" id="PTHR11885">
    <property type="entry name" value="RIBOSOMAL PROTEIN S15P/S13E"/>
    <property type="match status" value="1"/>
</dbReference>
<feature type="region of interest" description="Disordered" evidence="6">
    <location>
        <begin position="1"/>
        <end position="87"/>
    </location>
</feature>
<comment type="similarity">
    <text evidence="1 4 5">Belongs to the universal ribosomal protein uS15 family.</text>
</comment>
<feature type="compositionally biased region" description="Basic and acidic residues" evidence="6">
    <location>
        <begin position="30"/>
        <end position="39"/>
    </location>
</feature>
<evidence type="ECO:0000313" key="8">
    <source>
        <dbReference type="EMBL" id="GGN96797.1"/>
    </source>
</evidence>
<comment type="subunit">
    <text evidence="4">Part of the 30S ribosomal subunit.</text>
</comment>
<evidence type="ECO:0000256" key="2">
    <source>
        <dbReference type="ARBA" id="ARBA00022980"/>
    </source>
</evidence>
<dbReference type="SUPFAM" id="SSF47060">
    <property type="entry name" value="S15/NS1 RNA-binding domain"/>
    <property type="match status" value="1"/>
</dbReference>
<dbReference type="Pfam" id="PF08069">
    <property type="entry name" value="Ribosomal_S13_N"/>
    <property type="match status" value="1"/>
</dbReference>
<dbReference type="PANTHER" id="PTHR11885:SF6">
    <property type="entry name" value="SMALL RIBOSOMAL SUBUNIT PROTEIN US15"/>
    <property type="match status" value="1"/>
</dbReference>
<dbReference type="NCBIfam" id="NF006331">
    <property type="entry name" value="PRK08561.1"/>
    <property type="match status" value="1"/>
</dbReference>
<dbReference type="GO" id="GO:0006412">
    <property type="term" value="P:translation"/>
    <property type="evidence" value="ECO:0007669"/>
    <property type="project" value="UniProtKB-UniRule"/>
</dbReference>
<dbReference type="GO" id="GO:0003735">
    <property type="term" value="F:structural constituent of ribosome"/>
    <property type="evidence" value="ECO:0007669"/>
    <property type="project" value="InterPro"/>
</dbReference>
<accession>A0A830GQP0</accession>
<evidence type="ECO:0000256" key="3">
    <source>
        <dbReference type="ARBA" id="ARBA00023274"/>
    </source>
</evidence>
<dbReference type="GO" id="GO:0070181">
    <property type="term" value="F:small ribosomal subunit rRNA binding"/>
    <property type="evidence" value="ECO:0007669"/>
    <property type="project" value="TreeGrafter"/>
</dbReference>
<organism evidence="8 9">
    <name type="scientific">Haloarcula pellucida</name>
    <dbReference type="NCBI Taxonomy" id="1427151"/>
    <lineage>
        <taxon>Archaea</taxon>
        <taxon>Methanobacteriati</taxon>
        <taxon>Methanobacteriota</taxon>
        <taxon>Stenosarchaea group</taxon>
        <taxon>Halobacteria</taxon>
        <taxon>Halobacteriales</taxon>
        <taxon>Haloarculaceae</taxon>
        <taxon>Haloarcula</taxon>
    </lineage>
</organism>
<dbReference type="Gene3D" id="4.10.860.130">
    <property type="match status" value="1"/>
</dbReference>
<evidence type="ECO:0000256" key="5">
    <source>
        <dbReference type="RuleBase" id="RU003919"/>
    </source>
</evidence>
<dbReference type="PROSITE" id="PS00362">
    <property type="entry name" value="RIBOSOMAL_S15"/>
    <property type="match status" value="1"/>
</dbReference>
<dbReference type="InterPro" id="IPR023029">
    <property type="entry name" value="Ribosomal_uS15_arc_euk"/>
</dbReference>
<dbReference type="EMBL" id="BMOU01000004">
    <property type="protein sequence ID" value="GGN96797.1"/>
    <property type="molecule type" value="Genomic_DNA"/>
</dbReference>
<name>A0A830GQP0_9EURY</name>
<evidence type="ECO:0000256" key="1">
    <source>
        <dbReference type="ARBA" id="ARBA00008434"/>
    </source>
</evidence>
<dbReference type="Proteomes" id="UP000605784">
    <property type="component" value="Unassembled WGS sequence"/>
</dbReference>
<dbReference type="GO" id="GO:0022627">
    <property type="term" value="C:cytosolic small ribosomal subunit"/>
    <property type="evidence" value="ECO:0007669"/>
    <property type="project" value="TreeGrafter"/>
</dbReference>
<proteinExistence type="inferred from homology"/>
<reference evidence="8" key="2">
    <citation type="submission" date="2020-09" db="EMBL/GenBank/DDBJ databases">
        <authorList>
            <person name="Sun Q."/>
            <person name="Ohkuma M."/>
        </authorList>
    </citation>
    <scope>NUCLEOTIDE SEQUENCE</scope>
    <source>
        <strain evidence="8">JCM 17820</strain>
    </source>
</reference>
<protein>
    <recommendedName>
        <fullName evidence="4">Small ribosomal subunit protein uS15</fullName>
    </recommendedName>
</protein>
<dbReference type="InterPro" id="IPR000589">
    <property type="entry name" value="Ribosomal_uS15"/>
</dbReference>
<dbReference type="HAMAP" id="MF_01343_A">
    <property type="entry name" value="Ribosomal_uS15_A"/>
    <property type="match status" value="1"/>
</dbReference>